<name>A0A6J5N793_9CAUD</name>
<evidence type="ECO:0000313" key="1">
    <source>
        <dbReference type="EMBL" id="CAB4153000.1"/>
    </source>
</evidence>
<reference evidence="1" key="1">
    <citation type="submission" date="2020-04" db="EMBL/GenBank/DDBJ databases">
        <authorList>
            <person name="Chiriac C."/>
            <person name="Salcher M."/>
            <person name="Ghai R."/>
            <person name="Kavagutti S V."/>
        </authorList>
    </citation>
    <scope>NUCLEOTIDE SEQUENCE</scope>
</reference>
<accession>A0A6J5N793</accession>
<dbReference type="EMBL" id="LR796577">
    <property type="protein sequence ID" value="CAB4153000.1"/>
    <property type="molecule type" value="Genomic_DNA"/>
</dbReference>
<protein>
    <submittedName>
        <fullName evidence="1">Uncharacterized protein</fullName>
    </submittedName>
</protein>
<organism evidence="1">
    <name type="scientific">uncultured Caudovirales phage</name>
    <dbReference type="NCBI Taxonomy" id="2100421"/>
    <lineage>
        <taxon>Viruses</taxon>
        <taxon>Duplodnaviria</taxon>
        <taxon>Heunggongvirae</taxon>
        <taxon>Uroviricota</taxon>
        <taxon>Caudoviricetes</taxon>
        <taxon>Peduoviridae</taxon>
        <taxon>Maltschvirus</taxon>
        <taxon>Maltschvirus maltsch</taxon>
    </lineage>
</organism>
<sequence length="219" mass="23073">MTNRPALDGYVDVAERIGAFKAKYPEGSLQAEIVELTEKRVIIRAFAFRSPEDTKPGVGTASESIPGATSYTRGSEIMVCETSAWGRAIAALGFEVKRGIATREEIQGAADRAASADAQVLAAAKAVFSEPAPSAPAPSSDAPVDAGSCPVHGLAWVRKQGTAKASGKPYDFYSCPAPKDPQEGFCQKRPSFAWENMAKMGAEPAAETTSASDLENLPF</sequence>
<gene>
    <name evidence="1" type="ORF">UFOVP613_44</name>
</gene>
<proteinExistence type="predicted"/>